<feature type="transmembrane region" description="Helical" evidence="1">
    <location>
        <begin position="101"/>
        <end position="121"/>
    </location>
</feature>
<dbReference type="Proteomes" id="UP001285855">
    <property type="component" value="Unassembled WGS sequence"/>
</dbReference>
<name>A0ABU5EIR7_9FLAO</name>
<feature type="transmembrane region" description="Helical" evidence="1">
    <location>
        <begin position="7"/>
        <end position="26"/>
    </location>
</feature>
<dbReference type="InterPro" id="IPR025597">
    <property type="entry name" value="DUF4345"/>
</dbReference>
<reference evidence="2 3" key="1">
    <citation type="submission" date="2023-11" db="EMBL/GenBank/DDBJ databases">
        <title>Winogradskyella pelagius sp. nov., isolated from coastal sediment.</title>
        <authorList>
            <person name="Li F."/>
        </authorList>
    </citation>
    <scope>NUCLEOTIDE SEQUENCE [LARGE SCALE GENOMIC DNA]</scope>
    <source>
        <strain evidence="2 3">KCTC 23502</strain>
    </source>
</reference>
<feature type="transmembrane region" description="Helical" evidence="1">
    <location>
        <begin position="46"/>
        <end position="63"/>
    </location>
</feature>
<organism evidence="2 3">
    <name type="scientific">Winogradskyella aquimaris</name>
    <dbReference type="NCBI Taxonomy" id="864074"/>
    <lineage>
        <taxon>Bacteria</taxon>
        <taxon>Pseudomonadati</taxon>
        <taxon>Bacteroidota</taxon>
        <taxon>Flavobacteriia</taxon>
        <taxon>Flavobacteriales</taxon>
        <taxon>Flavobacteriaceae</taxon>
        <taxon>Winogradskyella</taxon>
    </lineage>
</organism>
<evidence type="ECO:0000256" key="1">
    <source>
        <dbReference type="SAM" id="Phobius"/>
    </source>
</evidence>
<dbReference type="RefSeq" id="WP_320554575.1">
    <property type="nucleotide sequence ID" value="NZ_JAXDAE010000001.1"/>
</dbReference>
<sequence>MKNKAIITKINLVISVIVVIPAALIYGFDLTDFLNLNPSTLDEKSFYKAIMGIYLTFSLLWIWGVFKSQLLATALISNMVFMLGLGLGRAISIVLDGPPSMIYLVGTVGELVLGLYGLWILNSKYCKKM</sequence>
<evidence type="ECO:0000313" key="3">
    <source>
        <dbReference type="Proteomes" id="UP001285855"/>
    </source>
</evidence>
<keyword evidence="1" id="KW-0812">Transmembrane</keyword>
<accession>A0ABU5EIR7</accession>
<dbReference type="EMBL" id="JAXDAE010000001">
    <property type="protein sequence ID" value="MDY2586206.1"/>
    <property type="molecule type" value="Genomic_DNA"/>
</dbReference>
<feature type="transmembrane region" description="Helical" evidence="1">
    <location>
        <begin position="70"/>
        <end position="95"/>
    </location>
</feature>
<proteinExistence type="predicted"/>
<keyword evidence="1" id="KW-1133">Transmembrane helix</keyword>
<keyword evidence="1" id="KW-0472">Membrane</keyword>
<comment type="caution">
    <text evidence="2">The sequence shown here is derived from an EMBL/GenBank/DDBJ whole genome shotgun (WGS) entry which is preliminary data.</text>
</comment>
<evidence type="ECO:0000313" key="2">
    <source>
        <dbReference type="EMBL" id="MDY2586206.1"/>
    </source>
</evidence>
<dbReference type="Pfam" id="PF14248">
    <property type="entry name" value="DUF4345"/>
    <property type="match status" value="1"/>
</dbReference>
<keyword evidence="3" id="KW-1185">Reference proteome</keyword>
<gene>
    <name evidence="2" type="ORF">SNF14_02555</name>
</gene>
<protein>
    <submittedName>
        <fullName evidence="2">DUF4345 domain-containing protein</fullName>
    </submittedName>
</protein>